<reference evidence="1" key="1">
    <citation type="submission" date="2020-05" db="EMBL/GenBank/DDBJ databases">
        <authorList>
            <person name="Chiriac C."/>
            <person name="Salcher M."/>
            <person name="Ghai R."/>
            <person name="Kavagutti S V."/>
        </authorList>
    </citation>
    <scope>NUCLEOTIDE SEQUENCE</scope>
</reference>
<gene>
    <name evidence="1" type="ORF">UFOPK2625_00970</name>
</gene>
<sequence length="97" mass="10523">MAFAITHFWPGGTQEQYDEVIAVVHPNGGADLPKGQLFHAGGPCEGGYLIMAVHDSRASWETFRDETLMPRTAGLAGGFTTPPIETDVDLHTLWIAK</sequence>
<proteinExistence type="predicted"/>
<dbReference type="AlphaFoldDB" id="A0A6J6QE95"/>
<dbReference type="EMBL" id="CAEZXZ010000147">
    <property type="protein sequence ID" value="CAB4710181.1"/>
    <property type="molecule type" value="Genomic_DNA"/>
</dbReference>
<protein>
    <submittedName>
        <fullName evidence="1">Unannotated protein</fullName>
    </submittedName>
</protein>
<evidence type="ECO:0000313" key="1">
    <source>
        <dbReference type="EMBL" id="CAB4710181.1"/>
    </source>
</evidence>
<name>A0A6J6QE95_9ZZZZ</name>
<organism evidence="1">
    <name type="scientific">freshwater metagenome</name>
    <dbReference type="NCBI Taxonomy" id="449393"/>
    <lineage>
        <taxon>unclassified sequences</taxon>
        <taxon>metagenomes</taxon>
        <taxon>ecological metagenomes</taxon>
    </lineage>
</organism>
<accession>A0A6J6QE95</accession>